<feature type="region of interest" description="Disordered" evidence="1">
    <location>
        <begin position="1"/>
        <end position="75"/>
    </location>
</feature>
<dbReference type="EMBL" id="KV878895">
    <property type="protein sequence ID" value="OJJ85237.1"/>
    <property type="molecule type" value="Genomic_DNA"/>
</dbReference>
<feature type="compositionally biased region" description="Polar residues" evidence="1">
    <location>
        <begin position="60"/>
        <end position="75"/>
    </location>
</feature>
<name>A0A1L9VMT1_ASPGL</name>
<evidence type="ECO:0000313" key="3">
    <source>
        <dbReference type="Proteomes" id="UP000184300"/>
    </source>
</evidence>
<evidence type="ECO:0000313" key="2">
    <source>
        <dbReference type="EMBL" id="OJJ85237.1"/>
    </source>
</evidence>
<evidence type="ECO:0000256" key="1">
    <source>
        <dbReference type="SAM" id="MobiDB-lite"/>
    </source>
</evidence>
<sequence length="75" mass="8188">MSSTQQTNQIPRQSVEHDDKPKEIDPRDRAAITDGLSDQSNMELLSKAGCATKRNRLKDGSSTRASPAPESRSSC</sequence>
<feature type="compositionally biased region" description="Polar residues" evidence="1">
    <location>
        <begin position="1"/>
        <end position="12"/>
    </location>
</feature>
<protein>
    <submittedName>
        <fullName evidence="2">Uncharacterized protein</fullName>
    </submittedName>
</protein>
<gene>
    <name evidence="2" type="ORF">ASPGLDRAFT_46237</name>
</gene>
<dbReference type="OrthoDB" id="10473678at2759"/>
<reference evidence="3" key="1">
    <citation type="journal article" date="2017" name="Genome Biol.">
        <title>Comparative genomics reveals high biological diversity and specific adaptations in the industrially and medically important fungal genus Aspergillus.</title>
        <authorList>
            <person name="de Vries R.P."/>
            <person name="Riley R."/>
            <person name="Wiebenga A."/>
            <person name="Aguilar-Osorio G."/>
            <person name="Amillis S."/>
            <person name="Uchima C.A."/>
            <person name="Anderluh G."/>
            <person name="Asadollahi M."/>
            <person name="Askin M."/>
            <person name="Barry K."/>
            <person name="Battaglia E."/>
            <person name="Bayram O."/>
            <person name="Benocci T."/>
            <person name="Braus-Stromeyer S.A."/>
            <person name="Caldana C."/>
            <person name="Canovas D."/>
            <person name="Cerqueira G.C."/>
            <person name="Chen F."/>
            <person name="Chen W."/>
            <person name="Choi C."/>
            <person name="Clum A."/>
            <person name="Dos Santos R.A."/>
            <person name="Damasio A.R."/>
            <person name="Diallinas G."/>
            <person name="Emri T."/>
            <person name="Fekete E."/>
            <person name="Flipphi M."/>
            <person name="Freyberg S."/>
            <person name="Gallo A."/>
            <person name="Gournas C."/>
            <person name="Habgood R."/>
            <person name="Hainaut M."/>
            <person name="Harispe M.L."/>
            <person name="Henrissat B."/>
            <person name="Hilden K.S."/>
            <person name="Hope R."/>
            <person name="Hossain A."/>
            <person name="Karabika E."/>
            <person name="Karaffa L."/>
            <person name="Karanyi Z."/>
            <person name="Krasevec N."/>
            <person name="Kuo A."/>
            <person name="Kusch H."/>
            <person name="LaButti K."/>
            <person name="Lagendijk E.L."/>
            <person name="Lapidus A."/>
            <person name="Levasseur A."/>
            <person name="Lindquist E."/>
            <person name="Lipzen A."/>
            <person name="Logrieco A.F."/>
            <person name="MacCabe A."/>
            <person name="Maekelae M.R."/>
            <person name="Malavazi I."/>
            <person name="Melin P."/>
            <person name="Meyer V."/>
            <person name="Mielnichuk N."/>
            <person name="Miskei M."/>
            <person name="Molnar A.P."/>
            <person name="Mule G."/>
            <person name="Ngan C.Y."/>
            <person name="Orejas M."/>
            <person name="Orosz E."/>
            <person name="Ouedraogo J.P."/>
            <person name="Overkamp K.M."/>
            <person name="Park H.-S."/>
            <person name="Perrone G."/>
            <person name="Piumi F."/>
            <person name="Punt P.J."/>
            <person name="Ram A.F."/>
            <person name="Ramon A."/>
            <person name="Rauscher S."/>
            <person name="Record E."/>
            <person name="Riano-Pachon D.M."/>
            <person name="Robert V."/>
            <person name="Roehrig J."/>
            <person name="Ruller R."/>
            <person name="Salamov A."/>
            <person name="Salih N.S."/>
            <person name="Samson R.A."/>
            <person name="Sandor E."/>
            <person name="Sanguinetti M."/>
            <person name="Schuetze T."/>
            <person name="Sepcic K."/>
            <person name="Shelest E."/>
            <person name="Sherlock G."/>
            <person name="Sophianopoulou V."/>
            <person name="Squina F.M."/>
            <person name="Sun H."/>
            <person name="Susca A."/>
            <person name="Todd R.B."/>
            <person name="Tsang A."/>
            <person name="Unkles S.E."/>
            <person name="van de Wiele N."/>
            <person name="van Rossen-Uffink D."/>
            <person name="Oliveira J.V."/>
            <person name="Vesth T.C."/>
            <person name="Visser J."/>
            <person name="Yu J.-H."/>
            <person name="Zhou M."/>
            <person name="Andersen M.R."/>
            <person name="Archer D.B."/>
            <person name="Baker S.E."/>
            <person name="Benoit I."/>
            <person name="Brakhage A.A."/>
            <person name="Braus G.H."/>
            <person name="Fischer R."/>
            <person name="Frisvad J.C."/>
            <person name="Goldman G.H."/>
            <person name="Houbraken J."/>
            <person name="Oakley B."/>
            <person name="Pocsi I."/>
            <person name="Scazzocchio C."/>
            <person name="Seiboth B."/>
            <person name="vanKuyk P.A."/>
            <person name="Wortman J."/>
            <person name="Dyer P.S."/>
            <person name="Grigoriev I.V."/>
        </authorList>
    </citation>
    <scope>NUCLEOTIDE SEQUENCE [LARGE SCALE GENOMIC DNA]</scope>
    <source>
        <strain evidence="3">CBS 516.65</strain>
    </source>
</reference>
<organism evidence="2 3">
    <name type="scientific">Aspergillus glaucus CBS 516.65</name>
    <dbReference type="NCBI Taxonomy" id="1160497"/>
    <lineage>
        <taxon>Eukaryota</taxon>
        <taxon>Fungi</taxon>
        <taxon>Dikarya</taxon>
        <taxon>Ascomycota</taxon>
        <taxon>Pezizomycotina</taxon>
        <taxon>Eurotiomycetes</taxon>
        <taxon>Eurotiomycetidae</taxon>
        <taxon>Eurotiales</taxon>
        <taxon>Aspergillaceae</taxon>
        <taxon>Aspergillus</taxon>
        <taxon>Aspergillus subgen. Aspergillus</taxon>
    </lineage>
</organism>
<dbReference type="GeneID" id="34462661"/>
<dbReference type="VEuPathDB" id="FungiDB:ASPGLDRAFT_46237"/>
<dbReference type="Proteomes" id="UP000184300">
    <property type="component" value="Unassembled WGS sequence"/>
</dbReference>
<dbReference type="AlphaFoldDB" id="A0A1L9VMT1"/>
<accession>A0A1L9VMT1</accession>
<keyword evidence="3" id="KW-1185">Reference proteome</keyword>
<feature type="compositionally biased region" description="Basic and acidic residues" evidence="1">
    <location>
        <begin position="14"/>
        <end position="31"/>
    </location>
</feature>
<proteinExistence type="predicted"/>
<dbReference type="RefSeq" id="XP_022401935.1">
    <property type="nucleotide sequence ID" value="XM_022546400.1"/>
</dbReference>